<name>A0A7R9D4M8_TIMCR</name>
<dbReference type="PANTHER" id="PTHR11008:SF9">
    <property type="entry name" value="PROTEIN TAKEOUT-LIKE PROTEIN"/>
    <property type="match status" value="1"/>
</dbReference>
<dbReference type="EMBL" id="OC319860">
    <property type="protein sequence ID" value="CAD7406487.1"/>
    <property type="molecule type" value="Genomic_DNA"/>
</dbReference>
<organism evidence="2">
    <name type="scientific">Timema cristinae</name>
    <name type="common">Walking stick</name>
    <dbReference type="NCBI Taxonomy" id="61476"/>
    <lineage>
        <taxon>Eukaryota</taxon>
        <taxon>Metazoa</taxon>
        <taxon>Ecdysozoa</taxon>
        <taxon>Arthropoda</taxon>
        <taxon>Hexapoda</taxon>
        <taxon>Insecta</taxon>
        <taxon>Pterygota</taxon>
        <taxon>Neoptera</taxon>
        <taxon>Polyneoptera</taxon>
        <taxon>Phasmatodea</taxon>
        <taxon>Timematodea</taxon>
        <taxon>Timematoidea</taxon>
        <taxon>Timematidae</taxon>
        <taxon>Timema</taxon>
    </lineage>
</organism>
<dbReference type="AlphaFoldDB" id="A0A7R9D4M8"/>
<feature type="signal peptide" evidence="1">
    <location>
        <begin position="1"/>
        <end position="18"/>
    </location>
</feature>
<accession>A0A7R9D4M8</accession>
<feature type="chain" id="PRO_5031359263" evidence="1">
    <location>
        <begin position="19"/>
        <end position="240"/>
    </location>
</feature>
<sequence length="240" mass="26076">MNMSILIATLALVAAVASSNYINAAGIATKTRTPMEAALDIQAALKSLVGNNSIDDAIIKALETLRAEMKTGNAELNIPPLEPLQVQHLDFNLDENLAVLVELEEVNPHFRGGRVENHLGKTTLSSPDRDSDLDLPVLSSRAQHNKRVSQLRHRGGVNGSLDNLYVTGLSSFVIDEISNDLANLKARFGLSFAEVDFKGNYDISETQSRDELLANHLAFRLIGASCSAEVTTCLYFVRST</sequence>
<evidence type="ECO:0000256" key="1">
    <source>
        <dbReference type="SAM" id="SignalP"/>
    </source>
</evidence>
<evidence type="ECO:0000313" key="2">
    <source>
        <dbReference type="EMBL" id="CAD7406487.1"/>
    </source>
</evidence>
<keyword evidence="1" id="KW-0732">Signal</keyword>
<proteinExistence type="predicted"/>
<gene>
    <name evidence="2" type="ORF">TCEB3V08_LOCUS8554</name>
</gene>
<dbReference type="InterPro" id="IPR010562">
    <property type="entry name" value="Haemolymph_juvenile_hormone-bd"/>
</dbReference>
<dbReference type="PANTHER" id="PTHR11008">
    <property type="entry name" value="PROTEIN TAKEOUT-LIKE PROTEIN"/>
    <property type="match status" value="1"/>
</dbReference>
<reference evidence="2" key="1">
    <citation type="submission" date="2020-11" db="EMBL/GenBank/DDBJ databases">
        <authorList>
            <person name="Tran Van P."/>
        </authorList>
    </citation>
    <scope>NUCLEOTIDE SEQUENCE</scope>
</reference>
<protein>
    <submittedName>
        <fullName evidence="2">Uncharacterized protein</fullName>
    </submittedName>
</protein>
<dbReference type="Pfam" id="PF06585">
    <property type="entry name" value="JHBP"/>
    <property type="match status" value="2"/>
</dbReference>
<dbReference type="Gene3D" id="3.15.10.30">
    <property type="entry name" value="Haemolymph juvenile hormone binding protein"/>
    <property type="match status" value="2"/>
</dbReference>
<dbReference type="InterPro" id="IPR038606">
    <property type="entry name" value="To_sf"/>
</dbReference>